<gene>
    <name evidence="1" type="ORF">OBE_05337</name>
</gene>
<organism evidence="1">
    <name type="scientific">human gut metagenome</name>
    <dbReference type="NCBI Taxonomy" id="408170"/>
    <lineage>
        <taxon>unclassified sequences</taxon>
        <taxon>metagenomes</taxon>
        <taxon>organismal metagenomes</taxon>
    </lineage>
</organism>
<evidence type="ECO:0008006" key="2">
    <source>
        <dbReference type="Google" id="ProtNLM"/>
    </source>
</evidence>
<dbReference type="PROSITE" id="PS51257">
    <property type="entry name" value="PROKAR_LIPOPROTEIN"/>
    <property type="match status" value="1"/>
</dbReference>
<proteinExistence type="predicted"/>
<dbReference type="AlphaFoldDB" id="K1U844"/>
<protein>
    <recommendedName>
        <fullName evidence="2">Lipoprotein</fullName>
    </recommendedName>
</protein>
<evidence type="ECO:0000313" key="1">
    <source>
        <dbReference type="EMBL" id="EKC67656.1"/>
    </source>
</evidence>
<reference evidence="1" key="1">
    <citation type="journal article" date="2013" name="Environ. Microbiol.">
        <title>Microbiota from the distal guts of lean and obese adolescents exhibit partial functional redundancy besides clear differences in community structure.</title>
        <authorList>
            <person name="Ferrer M."/>
            <person name="Ruiz A."/>
            <person name="Lanza F."/>
            <person name="Haange S.B."/>
            <person name="Oberbach A."/>
            <person name="Till H."/>
            <person name="Bargiela R."/>
            <person name="Campoy C."/>
            <person name="Segura M.T."/>
            <person name="Richter M."/>
            <person name="von Bergen M."/>
            <person name="Seifert J."/>
            <person name="Suarez A."/>
        </authorList>
    </citation>
    <scope>NUCLEOTIDE SEQUENCE</scope>
</reference>
<comment type="caution">
    <text evidence="1">The sequence shown here is derived from an EMBL/GenBank/DDBJ whole genome shotgun (WGS) entry which is preliminary data.</text>
</comment>
<feature type="non-terminal residue" evidence="1">
    <location>
        <position position="182"/>
    </location>
</feature>
<dbReference type="EMBL" id="AJWZ01003643">
    <property type="protein sequence ID" value="EKC67656.1"/>
    <property type="molecule type" value="Genomic_DNA"/>
</dbReference>
<sequence>MKKIFFGVLALCAAASCDRLYDSPMDDERFNAGVGDQTAALYVDQYDKLADEGQFWHPDALAGMPAAQTATYGLFNLSSPERDNPDVPGGSVTAATGDGLQYHLLSQSFAGLCNKALAAGEVTTAAWMDAADGVDSYKECMKLLGLSPTWIVYTGNPMTNPDFGPIDGGVMDRLGKKYVLTD</sequence>
<accession>K1U844</accession>
<name>K1U844_9ZZZZ</name>